<dbReference type="AlphaFoldDB" id="A0A2U1U994"/>
<protein>
    <submittedName>
        <fullName evidence="1">Uncharacterized protein</fullName>
    </submittedName>
</protein>
<dbReference type="Proteomes" id="UP000296159">
    <property type="component" value="Unassembled WGS sequence"/>
</dbReference>
<evidence type="ECO:0000313" key="2">
    <source>
        <dbReference type="Proteomes" id="UP000296159"/>
    </source>
</evidence>
<evidence type="ECO:0000313" key="1">
    <source>
        <dbReference type="EMBL" id="PWC18223.1"/>
    </source>
</evidence>
<name>A0A2U1U994_9GAMM</name>
<keyword evidence="2" id="KW-1185">Reference proteome</keyword>
<gene>
    <name evidence="1" type="ORF">DDT56_04965</name>
</gene>
<organism evidence="1 2">
    <name type="scientific">Brenneria corticis</name>
    <dbReference type="NCBI Taxonomy" id="2173106"/>
    <lineage>
        <taxon>Bacteria</taxon>
        <taxon>Pseudomonadati</taxon>
        <taxon>Pseudomonadota</taxon>
        <taxon>Gammaproteobacteria</taxon>
        <taxon>Enterobacterales</taxon>
        <taxon>Pectobacteriaceae</taxon>
        <taxon>Brenneria</taxon>
    </lineage>
</organism>
<dbReference type="EMBL" id="QDKH01000005">
    <property type="protein sequence ID" value="PWC18223.1"/>
    <property type="molecule type" value="Genomic_DNA"/>
</dbReference>
<sequence length="88" mass="10054">MQHNPEIWLQAADDAANSFLSQPPAQREAGNDNGYCKISVLSSLEVLADAVYYLNYPLYQFIKIHANQWYSHGMSHPPEFAATWAKRR</sequence>
<proteinExistence type="predicted"/>
<reference evidence="1 2" key="1">
    <citation type="submission" date="2018-04" db="EMBL/GenBank/DDBJ databases">
        <title>Brenneria corticis sp.nov.</title>
        <authorList>
            <person name="Li Y."/>
        </authorList>
    </citation>
    <scope>NUCLEOTIDE SEQUENCE [LARGE SCALE GENOMIC DNA]</scope>
    <source>
        <strain evidence="1 2">CFCC 11842</strain>
    </source>
</reference>
<accession>A0A2U1U994</accession>
<dbReference type="RefSeq" id="WP_136165379.1">
    <property type="nucleotide sequence ID" value="NZ_KZ819073.1"/>
</dbReference>
<comment type="caution">
    <text evidence="1">The sequence shown here is derived from an EMBL/GenBank/DDBJ whole genome shotgun (WGS) entry which is preliminary data.</text>
</comment>